<keyword evidence="10" id="KW-1185">Reference proteome</keyword>
<dbReference type="Gene3D" id="1.25.40.390">
    <property type="match status" value="1"/>
</dbReference>
<dbReference type="InterPro" id="IPR011990">
    <property type="entry name" value="TPR-like_helical_dom_sf"/>
</dbReference>
<protein>
    <submittedName>
        <fullName evidence="9">Starch-binding associating with outer membrane</fullName>
    </submittedName>
</protein>
<sequence length="510" mass="57044">MKKGILSIFLAALTLSSCIKDALEVNPLDQLSSASFWKTESDVQSALTACYSFFKRGGNWYGTTLQFPAGWDALSDDGYTQYDYGSANSISFSGPTPTSSGYVSDAYTVDYQAIAAINYFMANIGKVTLPDASKKKYLAEANFLRAFYYFQLATLYGNVILIKEPAIDTFKEPRAKSTKDEVLAFVNEELDKAITDLPDVAYADGHAVKGSAQALKARVLLYQKKYPEAAAMAKNIIDGGKYKLWANYKELFYKPGQNNNTEIIFSIKNLPPNSYPDPGVDLFQGSWQAVQPTKNLIDEYEAKDGQPIGSSPVYDPAKPYDNRDPRLRMSFFVPGDGAAEGWNKYNGKASFNPFVDANTTGFAVKKMLDPSRSDPQYSTQSDQDYVLMRYAEVLLNYAEAENEASGPANAYAAVNQIRTRAGMPALPTGLTKDQMRERIRHERRVELAMEGLRYYDLRRWGIALQKLNGFKIVPGNNNLKDKYYEARFDIWPLPQTDIDRNSGLKQNDGY</sequence>
<evidence type="ECO:0000256" key="1">
    <source>
        <dbReference type="ARBA" id="ARBA00004442"/>
    </source>
</evidence>
<comment type="subcellular location">
    <subcellularLocation>
        <location evidence="1">Cell outer membrane</location>
    </subcellularLocation>
</comment>
<evidence type="ECO:0000259" key="8">
    <source>
        <dbReference type="Pfam" id="PF14322"/>
    </source>
</evidence>
<evidence type="ECO:0000256" key="6">
    <source>
        <dbReference type="SAM" id="SignalP"/>
    </source>
</evidence>
<comment type="similarity">
    <text evidence="2">Belongs to the SusD family.</text>
</comment>
<feature type="chain" id="PRO_5011501333" evidence="6">
    <location>
        <begin position="23"/>
        <end position="510"/>
    </location>
</feature>
<evidence type="ECO:0000259" key="7">
    <source>
        <dbReference type="Pfam" id="PF07980"/>
    </source>
</evidence>
<dbReference type="OrthoDB" id="621018at2"/>
<organism evidence="9 10">
    <name type="scientific">Siphonobacter aquaeclarae</name>
    <dbReference type="NCBI Taxonomy" id="563176"/>
    <lineage>
        <taxon>Bacteria</taxon>
        <taxon>Pseudomonadati</taxon>
        <taxon>Bacteroidota</taxon>
        <taxon>Cytophagia</taxon>
        <taxon>Cytophagales</taxon>
        <taxon>Cytophagaceae</taxon>
        <taxon>Siphonobacter</taxon>
    </lineage>
</organism>
<dbReference type="CDD" id="cd08977">
    <property type="entry name" value="SusD"/>
    <property type="match status" value="1"/>
</dbReference>
<feature type="domain" description="SusD-like N-terminal" evidence="8">
    <location>
        <begin position="100"/>
        <end position="221"/>
    </location>
</feature>
<proteinExistence type="inferred from homology"/>
<dbReference type="GO" id="GO:0009279">
    <property type="term" value="C:cell outer membrane"/>
    <property type="evidence" value="ECO:0007669"/>
    <property type="project" value="UniProtKB-SubCell"/>
</dbReference>
<reference evidence="9 10" key="1">
    <citation type="submission" date="2016-10" db="EMBL/GenBank/DDBJ databases">
        <authorList>
            <person name="de Groot N.N."/>
        </authorList>
    </citation>
    <scope>NUCLEOTIDE SEQUENCE [LARGE SCALE GENOMIC DNA]</scope>
    <source>
        <strain evidence="9 10">DSM 21668</strain>
    </source>
</reference>
<dbReference type="InterPro" id="IPR012944">
    <property type="entry name" value="SusD_RagB_dom"/>
</dbReference>
<evidence type="ECO:0000256" key="5">
    <source>
        <dbReference type="ARBA" id="ARBA00023237"/>
    </source>
</evidence>
<keyword evidence="3 6" id="KW-0732">Signal</keyword>
<evidence type="ECO:0000256" key="2">
    <source>
        <dbReference type="ARBA" id="ARBA00006275"/>
    </source>
</evidence>
<keyword evidence="5" id="KW-0998">Cell outer membrane</keyword>
<dbReference type="PROSITE" id="PS51257">
    <property type="entry name" value="PROKAR_LIPOPROTEIN"/>
    <property type="match status" value="1"/>
</dbReference>
<evidence type="ECO:0000313" key="9">
    <source>
        <dbReference type="EMBL" id="SDM18843.1"/>
    </source>
</evidence>
<dbReference type="Proteomes" id="UP000198901">
    <property type="component" value="Unassembled WGS sequence"/>
</dbReference>
<dbReference type="EMBL" id="FNGS01000005">
    <property type="protein sequence ID" value="SDM18843.1"/>
    <property type="molecule type" value="Genomic_DNA"/>
</dbReference>
<accession>A0A1G9R6J1</accession>
<keyword evidence="4" id="KW-0472">Membrane</keyword>
<dbReference type="AlphaFoldDB" id="A0A1G9R6J1"/>
<dbReference type="InterPro" id="IPR033985">
    <property type="entry name" value="SusD-like_N"/>
</dbReference>
<feature type="domain" description="RagB/SusD" evidence="7">
    <location>
        <begin position="276"/>
        <end position="510"/>
    </location>
</feature>
<evidence type="ECO:0000313" key="10">
    <source>
        <dbReference type="Proteomes" id="UP000198901"/>
    </source>
</evidence>
<feature type="signal peptide" evidence="6">
    <location>
        <begin position="1"/>
        <end position="22"/>
    </location>
</feature>
<name>A0A1G9R6J1_9BACT</name>
<dbReference type="SUPFAM" id="SSF48452">
    <property type="entry name" value="TPR-like"/>
    <property type="match status" value="1"/>
</dbReference>
<evidence type="ECO:0000256" key="4">
    <source>
        <dbReference type="ARBA" id="ARBA00023136"/>
    </source>
</evidence>
<gene>
    <name evidence="9" type="ORF">SAMN04488090_2765</name>
</gene>
<dbReference type="STRING" id="563176.SAMN04488090_2765"/>
<dbReference type="Pfam" id="PF14322">
    <property type="entry name" value="SusD-like_3"/>
    <property type="match status" value="1"/>
</dbReference>
<dbReference type="RefSeq" id="WP_093203178.1">
    <property type="nucleotide sequence ID" value="NZ_FNGS01000005.1"/>
</dbReference>
<dbReference type="Pfam" id="PF07980">
    <property type="entry name" value="SusD_RagB"/>
    <property type="match status" value="1"/>
</dbReference>
<evidence type="ECO:0000256" key="3">
    <source>
        <dbReference type="ARBA" id="ARBA00022729"/>
    </source>
</evidence>